<dbReference type="AlphaFoldDB" id="A0A392SF95"/>
<organism evidence="1 2">
    <name type="scientific">Trifolium medium</name>
    <dbReference type="NCBI Taxonomy" id="97028"/>
    <lineage>
        <taxon>Eukaryota</taxon>
        <taxon>Viridiplantae</taxon>
        <taxon>Streptophyta</taxon>
        <taxon>Embryophyta</taxon>
        <taxon>Tracheophyta</taxon>
        <taxon>Spermatophyta</taxon>
        <taxon>Magnoliopsida</taxon>
        <taxon>eudicotyledons</taxon>
        <taxon>Gunneridae</taxon>
        <taxon>Pentapetalae</taxon>
        <taxon>rosids</taxon>
        <taxon>fabids</taxon>
        <taxon>Fabales</taxon>
        <taxon>Fabaceae</taxon>
        <taxon>Papilionoideae</taxon>
        <taxon>50 kb inversion clade</taxon>
        <taxon>NPAAA clade</taxon>
        <taxon>Hologalegina</taxon>
        <taxon>IRL clade</taxon>
        <taxon>Trifolieae</taxon>
        <taxon>Trifolium</taxon>
    </lineage>
</organism>
<dbReference type="Proteomes" id="UP000265520">
    <property type="component" value="Unassembled WGS sequence"/>
</dbReference>
<evidence type="ECO:0000313" key="1">
    <source>
        <dbReference type="EMBL" id="MCI46864.1"/>
    </source>
</evidence>
<reference evidence="1 2" key="1">
    <citation type="journal article" date="2018" name="Front. Plant Sci.">
        <title>Red Clover (Trifolium pratense) and Zigzag Clover (T. medium) - A Picture of Genomic Similarities and Differences.</title>
        <authorList>
            <person name="Dluhosova J."/>
            <person name="Istvanek J."/>
            <person name="Nedelnik J."/>
            <person name="Repkova J."/>
        </authorList>
    </citation>
    <scope>NUCLEOTIDE SEQUENCE [LARGE SCALE GENOMIC DNA]</scope>
    <source>
        <strain evidence="2">cv. 10/8</strain>
        <tissue evidence="1">Leaf</tissue>
    </source>
</reference>
<sequence>MLYKNRKTGATGAYSKLLRGLGLEFLDS</sequence>
<protein>
    <submittedName>
        <fullName evidence="1">Uncharacterized protein</fullName>
    </submittedName>
</protein>
<comment type="caution">
    <text evidence="1">The sequence shown here is derived from an EMBL/GenBank/DDBJ whole genome shotgun (WGS) entry which is preliminary data.</text>
</comment>
<keyword evidence="2" id="KW-1185">Reference proteome</keyword>
<evidence type="ECO:0000313" key="2">
    <source>
        <dbReference type="Proteomes" id="UP000265520"/>
    </source>
</evidence>
<dbReference type="EMBL" id="LXQA010363824">
    <property type="protein sequence ID" value="MCI46864.1"/>
    <property type="molecule type" value="Genomic_DNA"/>
</dbReference>
<accession>A0A392SF95</accession>
<name>A0A392SF95_9FABA</name>
<feature type="non-terminal residue" evidence="1">
    <location>
        <position position="28"/>
    </location>
</feature>
<proteinExistence type="predicted"/>